<dbReference type="RefSeq" id="WP_395119115.1">
    <property type="nucleotide sequence ID" value="NZ_JBIMSN010000023.1"/>
</dbReference>
<dbReference type="Proteomes" id="UP001609176">
    <property type="component" value="Unassembled WGS sequence"/>
</dbReference>
<accession>A0ABW7KU72</accession>
<evidence type="ECO:0000256" key="1">
    <source>
        <dbReference type="SAM" id="MobiDB-lite"/>
    </source>
</evidence>
<evidence type="ECO:0000313" key="5">
    <source>
        <dbReference type="Proteomes" id="UP001609175"/>
    </source>
</evidence>
<gene>
    <name evidence="4" type="ORF">ACHIPV_21665</name>
    <name evidence="2" type="ORF">ACHIPZ_28360</name>
    <name evidence="3" type="ORF">ACHIRB_05275</name>
</gene>
<dbReference type="EMBL" id="JBIMSN010000023">
    <property type="protein sequence ID" value="MFH5228002.1"/>
    <property type="molecule type" value="Genomic_DNA"/>
</dbReference>
<protein>
    <recommendedName>
        <fullName evidence="8">Diacylglycerol O-acyltransferase</fullName>
    </recommendedName>
</protein>
<keyword evidence="7" id="KW-1185">Reference proteome</keyword>
<reference evidence="5 6" key="1">
    <citation type="submission" date="2024-10" db="EMBL/GenBank/DDBJ databases">
        <authorList>
            <person name="Riesco R."/>
        </authorList>
    </citation>
    <scope>NUCLEOTIDE SEQUENCE [LARGE SCALE GENOMIC DNA]</scope>
    <source>
        <strain evidence="4 6">NCIMB 15448</strain>
        <strain evidence="2 5">NCIMB 15449</strain>
        <strain evidence="3 7">NCIMB 15450</strain>
    </source>
</reference>
<dbReference type="EMBL" id="JBIMSO010000142">
    <property type="protein sequence ID" value="MFH5212086.1"/>
    <property type="molecule type" value="Genomic_DNA"/>
</dbReference>
<dbReference type="EMBL" id="JBIMSP010000043">
    <property type="protein sequence ID" value="MFH5244457.1"/>
    <property type="molecule type" value="Genomic_DNA"/>
</dbReference>
<evidence type="ECO:0000313" key="6">
    <source>
        <dbReference type="Proteomes" id="UP001609176"/>
    </source>
</evidence>
<evidence type="ECO:0000313" key="4">
    <source>
        <dbReference type="EMBL" id="MFH5244457.1"/>
    </source>
</evidence>
<name>A0ABW7KU72_9NOCA</name>
<evidence type="ECO:0008006" key="8">
    <source>
        <dbReference type="Google" id="ProtNLM"/>
    </source>
</evidence>
<feature type="region of interest" description="Disordered" evidence="1">
    <location>
        <begin position="194"/>
        <end position="216"/>
    </location>
</feature>
<organism evidence="4 6">
    <name type="scientific">Antrihabitans spumae</name>
    <dbReference type="NCBI Taxonomy" id="3373370"/>
    <lineage>
        <taxon>Bacteria</taxon>
        <taxon>Bacillati</taxon>
        <taxon>Actinomycetota</taxon>
        <taxon>Actinomycetes</taxon>
        <taxon>Mycobacteriales</taxon>
        <taxon>Nocardiaceae</taxon>
        <taxon>Antrihabitans</taxon>
    </lineage>
</organism>
<proteinExistence type="predicted"/>
<evidence type="ECO:0000313" key="2">
    <source>
        <dbReference type="EMBL" id="MFH5212086.1"/>
    </source>
</evidence>
<comment type="caution">
    <text evidence="4">The sequence shown here is derived from an EMBL/GenBank/DDBJ whole genome shotgun (WGS) entry which is preliminary data.</text>
</comment>
<evidence type="ECO:0000313" key="7">
    <source>
        <dbReference type="Proteomes" id="UP001609219"/>
    </source>
</evidence>
<dbReference type="Proteomes" id="UP001609219">
    <property type="component" value="Unassembled WGS sequence"/>
</dbReference>
<dbReference type="SUPFAM" id="SSF52777">
    <property type="entry name" value="CoA-dependent acyltransferases"/>
    <property type="match status" value="1"/>
</dbReference>
<evidence type="ECO:0000313" key="3">
    <source>
        <dbReference type="EMBL" id="MFH5228002.1"/>
    </source>
</evidence>
<sequence length="445" mass="47753">MSRVAGADESYLLAESNFGLSAPIQYLWIYATDPGANAVKGLRDQLAAGVLDRRVVRARVPLARHRWVRAHQIPDVYTEARVIGDDDVSDWADTRLRMADLEPAAGAGWRLECAHTESGRLVLSLLVSHMITDGQGLYNALAAAHAGTSTSTLPTADDVRGWAGLRGDLADSGSQVVEAASAMRVVAKELWRQRKRGGAAKPTRPASMLASPSADDDAPDTTLAIVDIPKNEWIGTAKQHGGTPNGLLIAVLGGVVQRAGCPLTDDEMRICIAVNRREDGDDRANASGGVWIRIRDEIGPERGLGEIRALCKNALREYATSGNDKVADNLQPIVRLLPKKLIGKMMRSVVGPDATVSNLGVAPATSIELGELTAESFAIRAIMVGHTAADRRRQGPAIAAWAVEYGDKVTVTIFGIHPDYFGDTDSVRKQISEELTAWGLSATFW</sequence>
<dbReference type="Proteomes" id="UP001609175">
    <property type="component" value="Unassembled WGS sequence"/>
</dbReference>